<organism evidence="6 7">
    <name type="scientific">Trichormus variabilis SAG 1403-4b</name>
    <dbReference type="NCBI Taxonomy" id="447716"/>
    <lineage>
        <taxon>Bacteria</taxon>
        <taxon>Bacillati</taxon>
        <taxon>Cyanobacteriota</taxon>
        <taxon>Cyanophyceae</taxon>
        <taxon>Nostocales</taxon>
        <taxon>Nostocaceae</taxon>
        <taxon>Trichormus</taxon>
    </lineage>
</organism>
<dbReference type="InterPro" id="IPR052950">
    <property type="entry name" value="CISD"/>
</dbReference>
<feature type="domain" description="Iron-binding zinc finger CDGSH type" evidence="5">
    <location>
        <begin position="9"/>
        <end position="45"/>
    </location>
</feature>
<sequence>MSQPVIADKKPAVLELEAGTYYWCTCGQSKNQPFCDGGHKGSEFTPQAFELTEQKKVALCQCKYTANSPFCDGAHAKL</sequence>
<keyword evidence="2" id="KW-0479">Metal-binding</keyword>
<keyword evidence="4" id="KW-0411">Iron-sulfur</keyword>
<reference evidence="6 7" key="1">
    <citation type="journal article" date="2019" name="Genome Biol. Evol.">
        <title>Day and night: Metabolic profiles and evolutionary relationships of six axenic non-marine cyanobacteria.</title>
        <authorList>
            <person name="Will S.E."/>
            <person name="Henke P."/>
            <person name="Boedeker C."/>
            <person name="Huang S."/>
            <person name="Brinkmann H."/>
            <person name="Rohde M."/>
            <person name="Jarek M."/>
            <person name="Friedl T."/>
            <person name="Seufert S."/>
            <person name="Schumacher M."/>
            <person name="Overmann J."/>
            <person name="Neumann-Schaal M."/>
            <person name="Petersen J."/>
        </authorList>
    </citation>
    <scope>NUCLEOTIDE SEQUENCE [LARGE SCALE GENOMIC DNA]</scope>
    <source>
        <strain evidence="6 7">SAG 1403-4b</strain>
    </source>
</reference>
<protein>
    <recommendedName>
        <fullName evidence="5">Iron-binding zinc finger CDGSH type domain-containing protein</fullName>
    </recommendedName>
</protein>
<accession>A0A3S1C405</accession>
<evidence type="ECO:0000259" key="5">
    <source>
        <dbReference type="SMART" id="SM00704"/>
    </source>
</evidence>
<keyword evidence="7" id="KW-1185">Reference proteome</keyword>
<dbReference type="AlphaFoldDB" id="A0A3S1C405"/>
<dbReference type="InterPro" id="IPR018967">
    <property type="entry name" value="FeS-contain_CDGSH-typ"/>
</dbReference>
<dbReference type="OrthoDB" id="9793389at2"/>
<dbReference type="PANTHER" id="PTHR46491:SF3">
    <property type="entry name" value="CDGSH IRON-SULFUR DOMAIN-CONTAINING PROTEIN 3, MITOCHONDRIAL"/>
    <property type="match status" value="1"/>
</dbReference>
<gene>
    <name evidence="6" type="ORF">DSM107003_35660</name>
</gene>
<keyword evidence="3" id="KW-0408">Iron</keyword>
<evidence type="ECO:0000256" key="4">
    <source>
        <dbReference type="ARBA" id="ARBA00023014"/>
    </source>
</evidence>
<evidence type="ECO:0000313" key="6">
    <source>
        <dbReference type="EMBL" id="RUS94889.1"/>
    </source>
</evidence>
<dbReference type="EMBL" id="RSCM01000012">
    <property type="protein sequence ID" value="RUS94889.1"/>
    <property type="molecule type" value="Genomic_DNA"/>
</dbReference>
<dbReference type="InterPro" id="IPR042216">
    <property type="entry name" value="MitoNEET_CISD"/>
</dbReference>
<feature type="domain" description="Iron-binding zinc finger CDGSH type" evidence="5">
    <location>
        <begin position="46"/>
        <end position="77"/>
    </location>
</feature>
<comment type="caution">
    <text evidence="6">The sequence shown here is derived from an EMBL/GenBank/DDBJ whole genome shotgun (WGS) entry which is preliminary data.</text>
</comment>
<evidence type="ECO:0000256" key="3">
    <source>
        <dbReference type="ARBA" id="ARBA00023004"/>
    </source>
</evidence>
<dbReference type="PANTHER" id="PTHR46491">
    <property type="entry name" value="CDGSH IRON SULFUR DOMAIN PROTEIN HOMOLOG"/>
    <property type="match status" value="1"/>
</dbReference>
<dbReference type="SMART" id="SM00704">
    <property type="entry name" value="ZnF_CDGSH"/>
    <property type="match status" value="2"/>
</dbReference>
<dbReference type="Pfam" id="PF09360">
    <property type="entry name" value="zf-CDGSH"/>
    <property type="match status" value="2"/>
</dbReference>
<dbReference type="Gene3D" id="3.40.5.90">
    <property type="entry name" value="CDGSH iron-sulfur domain, mitoNEET-type"/>
    <property type="match status" value="2"/>
</dbReference>
<evidence type="ECO:0000313" key="7">
    <source>
        <dbReference type="Proteomes" id="UP000276103"/>
    </source>
</evidence>
<dbReference type="GO" id="GO:0051537">
    <property type="term" value="F:2 iron, 2 sulfur cluster binding"/>
    <property type="evidence" value="ECO:0007669"/>
    <property type="project" value="UniProtKB-KW"/>
</dbReference>
<dbReference type="GO" id="GO:0046872">
    <property type="term" value="F:metal ion binding"/>
    <property type="evidence" value="ECO:0007669"/>
    <property type="project" value="UniProtKB-KW"/>
</dbReference>
<dbReference type="GO" id="GO:0005737">
    <property type="term" value="C:cytoplasm"/>
    <property type="evidence" value="ECO:0007669"/>
    <property type="project" value="UniProtKB-ARBA"/>
</dbReference>
<name>A0A3S1C405_ANAVA</name>
<evidence type="ECO:0000256" key="1">
    <source>
        <dbReference type="ARBA" id="ARBA00022714"/>
    </source>
</evidence>
<dbReference type="RefSeq" id="WP_127055433.1">
    <property type="nucleotide sequence ID" value="NZ_RSCM01000012.1"/>
</dbReference>
<keyword evidence="1" id="KW-0001">2Fe-2S</keyword>
<evidence type="ECO:0000256" key="2">
    <source>
        <dbReference type="ARBA" id="ARBA00022723"/>
    </source>
</evidence>
<proteinExistence type="predicted"/>
<dbReference type="Proteomes" id="UP000276103">
    <property type="component" value="Unassembled WGS sequence"/>
</dbReference>